<proteinExistence type="predicted"/>
<organism evidence="2 3">
    <name type="scientific">Apodospora peruviana</name>
    <dbReference type="NCBI Taxonomy" id="516989"/>
    <lineage>
        <taxon>Eukaryota</taxon>
        <taxon>Fungi</taxon>
        <taxon>Dikarya</taxon>
        <taxon>Ascomycota</taxon>
        <taxon>Pezizomycotina</taxon>
        <taxon>Sordariomycetes</taxon>
        <taxon>Sordariomycetidae</taxon>
        <taxon>Sordariales</taxon>
        <taxon>Lasiosphaeriaceae</taxon>
        <taxon>Apodospora</taxon>
    </lineage>
</organism>
<reference evidence="2" key="2">
    <citation type="submission" date="2023-06" db="EMBL/GenBank/DDBJ databases">
        <authorList>
            <consortium name="Lawrence Berkeley National Laboratory"/>
            <person name="Haridas S."/>
            <person name="Hensen N."/>
            <person name="Bonometti L."/>
            <person name="Westerberg I."/>
            <person name="Brannstrom I.O."/>
            <person name="Guillou S."/>
            <person name="Cros-Aarteil S."/>
            <person name="Calhoun S."/>
            <person name="Kuo A."/>
            <person name="Mondo S."/>
            <person name="Pangilinan J."/>
            <person name="Riley R."/>
            <person name="Labutti K."/>
            <person name="Andreopoulos B."/>
            <person name="Lipzen A."/>
            <person name="Chen C."/>
            <person name="Yanf M."/>
            <person name="Daum C."/>
            <person name="Ng V."/>
            <person name="Clum A."/>
            <person name="Steindorff A."/>
            <person name="Ohm R."/>
            <person name="Martin F."/>
            <person name="Silar P."/>
            <person name="Natvig D."/>
            <person name="Lalanne C."/>
            <person name="Gautier V."/>
            <person name="Ament-Velasquez S.L."/>
            <person name="Kruys A."/>
            <person name="Hutchinson M.I."/>
            <person name="Powell A.J."/>
            <person name="Barry K."/>
            <person name="Miller A.N."/>
            <person name="Grigoriev I.V."/>
            <person name="Debuchy R."/>
            <person name="Gladieux P."/>
            <person name="Thoren M.H."/>
            <person name="Johannesson H."/>
        </authorList>
    </citation>
    <scope>NUCLEOTIDE SEQUENCE</scope>
    <source>
        <strain evidence="2">CBS 118394</strain>
    </source>
</reference>
<evidence type="ECO:0000313" key="2">
    <source>
        <dbReference type="EMBL" id="KAK3325550.1"/>
    </source>
</evidence>
<evidence type="ECO:0000256" key="1">
    <source>
        <dbReference type="SAM" id="MobiDB-lite"/>
    </source>
</evidence>
<comment type="caution">
    <text evidence="2">The sequence shown here is derived from an EMBL/GenBank/DDBJ whole genome shotgun (WGS) entry which is preliminary data.</text>
</comment>
<reference evidence="2" key="1">
    <citation type="journal article" date="2023" name="Mol. Phylogenet. Evol.">
        <title>Genome-scale phylogeny and comparative genomics of the fungal order Sordariales.</title>
        <authorList>
            <person name="Hensen N."/>
            <person name="Bonometti L."/>
            <person name="Westerberg I."/>
            <person name="Brannstrom I.O."/>
            <person name="Guillou S."/>
            <person name="Cros-Aarteil S."/>
            <person name="Calhoun S."/>
            <person name="Haridas S."/>
            <person name="Kuo A."/>
            <person name="Mondo S."/>
            <person name="Pangilinan J."/>
            <person name="Riley R."/>
            <person name="LaButti K."/>
            <person name="Andreopoulos B."/>
            <person name="Lipzen A."/>
            <person name="Chen C."/>
            <person name="Yan M."/>
            <person name="Daum C."/>
            <person name="Ng V."/>
            <person name="Clum A."/>
            <person name="Steindorff A."/>
            <person name="Ohm R.A."/>
            <person name="Martin F."/>
            <person name="Silar P."/>
            <person name="Natvig D.O."/>
            <person name="Lalanne C."/>
            <person name="Gautier V."/>
            <person name="Ament-Velasquez S.L."/>
            <person name="Kruys A."/>
            <person name="Hutchinson M.I."/>
            <person name="Powell A.J."/>
            <person name="Barry K."/>
            <person name="Miller A.N."/>
            <person name="Grigoriev I.V."/>
            <person name="Debuchy R."/>
            <person name="Gladieux P."/>
            <person name="Hiltunen Thoren M."/>
            <person name="Johannesson H."/>
        </authorList>
    </citation>
    <scope>NUCLEOTIDE SEQUENCE</scope>
    <source>
        <strain evidence="2">CBS 118394</strain>
    </source>
</reference>
<name>A0AAE0MB15_9PEZI</name>
<dbReference type="AlphaFoldDB" id="A0AAE0MB15"/>
<evidence type="ECO:0000313" key="3">
    <source>
        <dbReference type="Proteomes" id="UP001283341"/>
    </source>
</evidence>
<protein>
    <submittedName>
        <fullName evidence="2">Uncharacterized protein</fullName>
    </submittedName>
</protein>
<accession>A0AAE0MB15</accession>
<keyword evidence="3" id="KW-1185">Reference proteome</keyword>
<gene>
    <name evidence="2" type="ORF">B0H66DRAFT_128408</name>
</gene>
<sequence length="209" mass="22987">MVSRSLTDRQWAGCIIPLRHLFRHSPPVDVSSVVCVGSCFFEPFVTHRGPDGRHRANVFQCTVHLLPLPSSTLMPSWTPKPKEQPEKAGMRFRNKKHHTRGAYLQCGPTGVRSVAKQARLWSIGPVQGTRGPLISCRRPAVAPMLAQRSSLSITHEKGADVQNEGRSARVPPQRHTQADRDNSRQEGLLICECGRSNGASGDGARKEGT</sequence>
<dbReference type="EMBL" id="JAUEDM010000002">
    <property type="protein sequence ID" value="KAK3325550.1"/>
    <property type="molecule type" value="Genomic_DNA"/>
</dbReference>
<dbReference type="Proteomes" id="UP001283341">
    <property type="component" value="Unassembled WGS sequence"/>
</dbReference>
<feature type="region of interest" description="Disordered" evidence="1">
    <location>
        <begin position="147"/>
        <end position="209"/>
    </location>
</feature>